<reference evidence="2" key="1">
    <citation type="submission" date="2020-05" db="EMBL/GenBank/DDBJ databases">
        <authorList>
            <person name="Chiriac C."/>
            <person name="Salcher M."/>
            <person name="Ghai R."/>
            <person name="Kavagutti S V."/>
        </authorList>
    </citation>
    <scope>NUCLEOTIDE SEQUENCE</scope>
</reference>
<organism evidence="2">
    <name type="scientific">uncultured Caudovirales phage</name>
    <dbReference type="NCBI Taxonomy" id="2100421"/>
    <lineage>
        <taxon>Viruses</taxon>
        <taxon>Duplodnaviria</taxon>
        <taxon>Heunggongvirae</taxon>
        <taxon>Uroviricota</taxon>
        <taxon>Caudoviricetes</taxon>
        <taxon>Peduoviridae</taxon>
        <taxon>Maltschvirus</taxon>
        <taxon>Maltschvirus maltsch</taxon>
    </lineage>
</organism>
<keyword evidence="1" id="KW-0812">Transmembrane</keyword>
<feature type="transmembrane region" description="Helical" evidence="1">
    <location>
        <begin position="30"/>
        <end position="48"/>
    </location>
</feature>
<proteinExistence type="predicted"/>
<dbReference type="EMBL" id="LR798274">
    <property type="protein sequence ID" value="CAB5219086.1"/>
    <property type="molecule type" value="Genomic_DNA"/>
</dbReference>
<keyword evidence="1" id="KW-1133">Transmembrane helix</keyword>
<feature type="transmembrane region" description="Helical" evidence="1">
    <location>
        <begin position="7"/>
        <end position="24"/>
    </location>
</feature>
<name>A0A6J7WMK9_9CAUD</name>
<accession>A0A6J7WMK9</accession>
<protein>
    <submittedName>
        <fullName evidence="2">Uncharacterized protein</fullName>
    </submittedName>
</protein>
<evidence type="ECO:0000313" key="2">
    <source>
        <dbReference type="EMBL" id="CAB5219086.1"/>
    </source>
</evidence>
<keyword evidence="1" id="KW-0472">Membrane</keyword>
<gene>
    <name evidence="2" type="ORF">UFOVP227_27</name>
</gene>
<evidence type="ECO:0000256" key="1">
    <source>
        <dbReference type="SAM" id="Phobius"/>
    </source>
</evidence>
<sequence>MNFIKENVWTWAGTGLALITLSGVVQKQALAIAGGAVLIQVVLALLTGDSE</sequence>